<comment type="caution">
    <text evidence="1">The sequence shown here is derived from an EMBL/GenBank/DDBJ whole genome shotgun (WGS) entry which is preliminary data.</text>
</comment>
<sequence>MKSLNTSTDSKSKLLNRMGQIHGRSSIRYLDIVKAQGLEMHDPNYTLNVMYHRSKSKLYVRFYRAFSIALYVIGFHVKPTTDGFCTGAIENRYIQCALQDVRSREATQEKQTMRCNVYGSTRVRGNYYVYKGLYTSSLVCADTFRVSAFDQLEHNAT</sequence>
<reference evidence="1" key="2">
    <citation type="submission" date="2022-01" db="EMBL/GenBank/DDBJ databases">
        <authorList>
            <person name="Yamashiro T."/>
            <person name="Shiraishi A."/>
            <person name="Satake H."/>
            <person name="Nakayama K."/>
        </authorList>
    </citation>
    <scope>NUCLEOTIDE SEQUENCE</scope>
</reference>
<proteinExistence type="predicted"/>
<accession>A0ABQ5EG29</accession>
<evidence type="ECO:0000313" key="1">
    <source>
        <dbReference type="EMBL" id="GJT49870.1"/>
    </source>
</evidence>
<dbReference type="Proteomes" id="UP001151760">
    <property type="component" value="Unassembled WGS sequence"/>
</dbReference>
<evidence type="ECO:0000313" key="2">
    <source>
        <dbReference type="Proteomes" id="UP001151760"/>
    </source>
</evidence>
<protein>
    <submittedName>
        <fullName evidence="1">Uncharacterized protein</fullName>
    </submittedName>
</protein>
<reference evidence="1" key="1">
    <citation type="journal article" date="2022" name="Int. J. Mol. Sci.">
        <title>Draft Genome of Tanacetum Coccineum: Genomic Comparison of Closely Related Tanacetum-Family Plants.</title>
        <authorList>
            <person name="Yamashiro T."/>
            <person name="Shiraishi A."/>
            <person name="Nakayama K."/>
            <person name="Satake H."/>
        </authorList>
    </citation>
    <scope>NUCLEOTIDE SEQUENCE</scope>
</reference>
<name>A0ABQ5EG29_9ASTR</name>
<gene>
    <name evidence="1" type="ORF">Tco_0976027</name>
</gene>
<dbReference type="EMBL" id="BQNB010016273">
    <property type="protein sequence ID" value="GJT49870.1"/>
    <property type="molecule type" value="Genomic_DNA"/>
</dbReference>
<keyword evidence="2" id="KW-1185">Reference proteome</keyword>
<organism evidence="1 2">
    <name type="scientific">Tanacetum coccineum</name>
    <dbReference type="NCBI Taxonomy" id="301880"/>
    <lineage>
        <taxon>Eukaryota</taxon>
        <taxon>Viridiplantae</taxon>
        <taxon>Streptophyta</taxon>
        <taxon>Embryophyta</taxon>
        <taxon>Tracheophyta</taxon>
        <taxon>Spermatophyta</taxon>
        <taxon>Magnoliopsida</taxon>
        <taxon>eudicotyledons</taxon>
        <taxon>Gunneridae</taxon>
        <taxon>Pentapetalae</taxon>
        <taxon>asterids</taxon>
        <taxon>campanulids</taxon>
        <taxon>Asterales</taxon>
        <taxon>Asteraceae</taxon>
        <taxon>Asteroideae</taxon>
        <taxon>Anthemideae</taxon>
        <taxon>Anthemidinae</taxon>
        <taxon>Tanacetum</taxon>
    </lineage>
</organism>